<dbReference type="AlphaFoldDB" id="A0AA38G6F0"/>
<dbReference type="InterPro" id="IPR006843">
    <property type="entry name" value="PAP/fibrillin_dom"/>
</dbReference>
<keyword evidence="2" id="KW-0934">Plastid</keyword>
<accession>A0AA38G6F0</accession>
<evidence type="ECO:0000313" key="6">
    <source>
        <dbReference type="Proteomes" id="UP000824469"/>
    </source>
</evidence>
<dbReference type="GO" id="GO:0009536">
    <property type="term" value="C:plastid"/>
    <property type="evidence" value="ECO:0007669"/>
    <property type="project" value="UniProtKB-SubCell"/>
</dbReference>
<dbReference type="Pfam" id="PF04755">
    <property type="entry name" value="PAP_fibrillin"/>
    <property type="match status" value="1"/>
</dbReference>
<name>A0AA38G6F0_TAXCH</name>
<evidence type="ECO:0000256" key="2">
    <source>
        <dbReference type="ARBA" id="ARBA00022640"/>
    </source>
</evidence>
<dbReference type="Proteomes" id="UP000824469">
    <property type="component" value="Unassembled WGS sequence"/>
</dbReference>
<comment type="subcellular location">
    <subcellularLocation>
        <location evidence="1">Plastid</location>
    </subcellularLocation>
</comment>
<comment type="caution">
    <text evidence="5">The sequence shown here is derived from an EMBL/GenBank/DDBJ whole genome shotgun (WGS) entry which is preliminary data.</text>
</comment>
<dbReference type="InterPro" id="IPR039633">
    <property type="entry name" value="PAP"/>
</dbReference>
<proteinExistence type="predicted"/>
<protein>
    <recommendedName>
        <fullName evidence="4">Plastid lipid-associated protein/fibrillin conserved domain-containing protein</fullName>
    </recommendedName>
</protein>
<feature type="domain" description="Plastid lipid-associated protein/fibrillin conserved" evidence="4">
    <location>
        <begin position="88"/>
        <end position="229"/>
    </location>
</feature>
<dbReference type="EMBL" id="JAHRHJ020000004">
    <property type="protein sequence ID" value="KAH9316892.1"/>
    <property type="molecule type" value="Genomic_DNA"/>
</dbReference>
<keyword evidence="3" id="KW-0809">Transit peptide</keyword>
<sequence>MATARFTTPTSILVTTLKENKYTGRVTCVHSASGYSFCKCTPKKIFNKTPVDHHGFAIARNVKQIRPINVGSGIGIYKTYPEFGSIDELKTALKNSLQGVNRGVFGVRANKKAEIEMLLKLLEGQSPVSNPTEKLEMLDGQWRLLYSTISILGLKRTKLGLRDFITLGEFVQTVDVEKGKAQNKISFSVSGLGMLTGELIIEASFKIASPQRVNIQFEKSAIVPEKLLNLFKKNYDLLLSIFNPEGWLEIT</sequence>
<organism evidence="5 6">
    <name type="scientific">Taxus chinensis</name>
    <name type="common">Chinese yew</name>
    <name type="synonym">Taxus wallichiana var. chinensis</name>
    <dbReference type="NCBI Taxonomy" id="29808"/>
    <lineage>
        <taxon>Eukaryota</taxon>
        <taxon>Viridiplantae</taxon>
        <taxon>Streptophyta</taxon>
        <taxon>Embryophyta</taxon>
        <taxon>Tracheophyta</taxon>
        <taxon>Spermatophyta</taxon>
        <taxon>Pinopsida</taxon>
        <taxon>Pinidae</taxon>
        <taxon>Conifers II</taxon>
        <taxon>Cupressales</taxon>
        <taxon>Taxaceae</taxon>
        <taxon>Taxus</taxon>
    </lineage>
</organism>
<dbReference type="PANTHER" id="PTHR31906">
    <property type="entry name" value="PLASTID-LIPID-ASSOCIATED PROTEIN 4, CHLOROPLASTIC-RELATED"/>
    <property type="match status" value="1"/>
</dbReference>
<evidence type="ECO:0000259" key="4">
    <source>
        <dbReference type="Pfam" id="PF04755"/>
    </source>
</evidence>
<evidence type="ECO:0000256" key="3">
    <source>
        <dbReference type="ARBA" id="ARBA00022946"/>
    </source>
</evidence>
<gene>
    <name evidence="5" type="ORF">KI387_018661</name>
</gene>
<dbReference type="OMA" id="HRARCCI"/>
<evidence type="ECO:0000313" key="5">
    <source>
        <dbReference type="EMBL" id="KAH9316892.1"/>
    </source>
</evidence>
<keyword evidence="6" id="KW-1185">Reference proteome</keyword>
<reference evidence="5 6" key="1">
    <citation type="journal article" date="2021" name="Nat. Plants">
        <title>The Taxus genome provides insights into paclitaxel biosynthesis.</title>
        <authorList>
            <person name="Xiong X."/>
            <person name="Gou J."/>
            <person name="Liao Q."/>
            <person name="Li Y."/>
            <person name="Zhou Q."/>
            <person name="Bi G."/>
            <person name="Li C."/>
            <person name="Du R."/>
            <person name="Wang X."/>
            <person name="Sun T."/>
            <person name="Guo L."/>
            <person name="Liang H."/>
            <person name="Lu P."/>
            <person name="Wu Y."/>
            <person name="Zhang Z."/>
            <person name="Ro D.K."/>
            <person name="Shang Y."/>
            <person name="Huang S."/>
            <person name="Yan J."/>
        </authorList>
    </citation>
    <scope>NUCLEOTIDE SEQUENCE [LARGE SCALE GENOMIC DNA]</scope>
    <source>
        <strain evidence="5">Ta-2019</strain>
    </source>
</reference>
<feature type="non-terminal residue" evidence="5">
    <location>
        <position position="1"/>
    </location>
</feature>
<evidence type="ECO:0000256" key="1">
    <source>
        <dbReference type="ARBA" id="ARBA00004474"/>
    </source>
</evidence>